<accession>A0A4Q1R3E6</accession>
<gene>
    <name evidence="1" type="ORF">EST54_16250</name>
</gene>
<keyword evidence="2" id="KW-1185">Reference proteome</keyword>
<reference evidence="1 2" key="1">
    <citation type="submission" date="2019-01" db="EMBL/GenBank/DDBJ databases">
        <title>Draft genome sequences of the type strain Streptomyces sioyaensis DSM 40032 and its novel strain, TM32, a thermotolerant antibiotics-producing actinobacterium.</title>
        <authorList>
            <person name="Nakaew N."/>
            <person name="Lumyong S."/>
            <person name="Sloan W.T."/>
            <person name="Sungthong R."/>
        </authorList>
    </citation>
    <scope>NUCLEOTIDE SEQUENCE [LARGE SCALE GENOMIC DNA]</scope>
    <source>
        <strain evidence="1 2">DSM 40032</strain>
    </source>
</reference>
<protein>
    <recommendedName>
        <fullName evidence="3">AbrB/MazE/SpoVT family DNA-binding domain-containing protein</fullName>
    </recommendedName>
</protein>
<dbReference type="Proteomes" id="UP000289482">
    <property type="component" value="Unassembled WGS sequence"/>
</dbReference>
<organism evidence="1 2">
    <name type="scientific">Streptomyces sioyaensis</name>
    <dbReference type="NCBI Taxonomy" id="67364"/>
    <lineage>
        <taxon>Bacteria</taxon>
        <taxon>Bacillati</taxon>
        <taxon>Actinomycetota</taxon>
        <taxon>Actinomycetes</taxon>
        <taxon>Kitasatosporales</taxon>
        <taxon>Streptomycetaceae</taxon>
        <taxon>Streptomyces</taxon>
    </lineage>
</organism>
<dbReference type="EMBL" id="SDIF01000040">
    <property type="protein sequence ID" value="RXS66209.1"/>
    <property type="molecule type" value="Genomic_DNA"/>
</dbReference>
<name>A0A4Q1R3E6_9ACTN</name>
<dbReference type="AlphaFoldDB" id="A0A4Q1R3E6"/>
<sequence>MQEPAEIGIDEQGRVQLSLGLLAEAGITPGAELVAFSDGDGRIVLRRHEDAVRDLLERGHL</sequence>
<evidence type="ECO:0008006" key="3">
    <source>
        <dbReference type="Google" id="ProtNLM"/>
    </source>
</evidence>
<evidence type="ECO:0000313" key="2">
    <source>
        <dbReference type="Proteomes" id="UP000289482"/>
    </source>
</evidence>
<proteinExistence type="predicted"/>
<comment type="caution">
    <text evidence="1">The sequence shown here is derived from an EMBL/GenBank/DDBJ whole genome shotgun (WGS) entry which is preliminary data.</text>
</comment>
<evidence type="ECO:0000313" key="1">
    <source>
        <dbReference type="EMBL" id="RXS66209.1"/>
    </source>
</evidence>